<dbReference type="Proteomes" id="UP000053989">
    <property type="component" value="Unassembled WGS sequence"/>
</dbReference>
<reference evidence="6" key="2">
    <citation type="submission" date="2015-01" db="EMBL/GenBank/DDBJ databases">
        <title>Evolutionary Origins and Diversification of the Mycorrhizal Mutualists.</title>
        <authorList>
            <consortium name="DOE Joint Genome Institute"/>
            <consortium name="Mycorrhizal Genomics Consortium"/>
            <person name="Kohler A."/>
            <person name="Kuo A."/>
            <person name="Nagy L.G."/>
            <person name="Floudas D."/>
            <person name="Copeland A."/>
            <person name="Barry K.W."/>
            <person name="Cichocki N."/>
            <person name="Veneault-Fourrey C."/>
            <person name="LaButti K."/>
            <person name="Lindquist E.A."/>
            <person name="Lipzen A."/>
            <person name="Lundell T."/>
            <person name="Morin E."/>
            <person name="Murat C."/>
            <person name="Riley R."/>
            <person name="Ohm R."/>
            <person name="Sun H."/>
            <person name="Tunlid A."/>
            <person name="Henrissat B."/>
            <person name="Grigoriev I.V."/>
            <person name="Hibbett D.S."/>
            <person name="Martin F."/>
        </authorList>
    </citation>
    <scope>NUCLEOTIDE SEQUENCE [LARGE SCALE GENOMIC DNA]</scope>
    <source>
        <strain evidence="6">Foug A</strain>
    </source>
</reference>
<sequence>MMTPVRYILLVLAILLSLHYLLSLTHEGYGKATSVSHLTNYMNGPQPPYKDGVPEQYYKPSDPVQLPERKANATFVMLVRNSDGPNIMNSMKQIEDRFNRKFQYPYVFLNDQPFTENFKKYISQLTDAPVEFGLIPSDHWKQPDWIDEAKATAAREDMMKNNVIYGGSVPYRNMCRFNSGFFYKQELLQKYKYYWRVEPDVKFFCDIDYDPFLLMQDEQKVYGFTITLYEYETTIPTLWETAKEFIKENPEYLPADNAMSFVSDDGGLTYNRCHFWSNFEIADMDLWRSEAYTKFFDYLDRKGGFYYERWGDAPVHSLGAALFANKSQIHFFNDIGYRHEPFQHCPQGDLHKNGKCWCDPGSNFDYEWYSCLSRYDKLF</sequence>
<name>A0A0C3EAB9_9AGAM</name>
<dbReference type="GO" id="GO:0016020">
    <property type="term" value="C:membrane"/>
    <property type="evidence" value="ECO:0007669"/>
    <property type="project" value="InterPro"/>
</dbReference>
<evidence type="ECO:0000256" key="3">
    <source>
        <dbReference type="PIRSR" id="PIRSR018153-1"/>
    </source>
</evidence>
<evidence type="ECO:0000313" key="5">
    <source>
        <dbReference type="EMBL" id="KIM65294.1"/>
    </source>
</evidence>
<dbReference type="Pfam" id="PF01793">
    <property type="entry name" value="Glyco_transf_15"/>
    <property type="match status" value="1"/>
</dbReference>
<dbReference type="InterPro" id="IPR029044">
    <property type="entry name" value="Nucleotide-diphossugar_trans"/>
</dbReference>
<keyword evidence="4" id="KW-0732">Signal</keyword>
<proteinExistence type="inferred from homology"/>
<dbReference type="OrthoDB" id="439943at2759"/>
<dbReference type="GO" id="GO:0000032">
    <property type="term" value="P:cell wall mannoprotein biosynthetic process"/>
    <property type="evidence" value="ECO:0007669"/>
    <property type="project" value="TreeGrafter"/>
</dbReference>
<feature type="active site" description="Nucleophile" evidence="3">
    <location>
        <position position="280"/>
    </location>
</feature>
<evidence type="ECO:0000256" key="4">
    <source>
        <dbReference type="SAM" id="SignalP"/>
    </source>
</evidence>
<gene>
    <name evidence="5" type="ORF">SCLCIDRAFT_1212457</name>
</gene>
<dbReference type="STRING" id="1036808.A0A0C3EAB9"/>
<dbReference type="SUPFAM" id="SSF53448">
    <property type="entry name" value="Nucleotide-diphospho-sugar transferases"/>
    <property type="match status" value="1"/>
</dbReference>
<evidence type="ECO:0000313" key="6">
    <source>
        <dbReference type="Proteomes" id="UP000053989"/>
    </source>
</evidence>
<dbReference type="PANTHER" id="PTHR31121">
    <property type="entry name" value="ALPHA-1,2 MANNOSYLTRANSFERASE KTR1"/>
    <property type="match status" value="1"/>
</dbReference>
<dbReference type="FunCoup" id="A0A0C3EAB9">
    <property type="interactions" value="137"/>
</dbReference>
<dbReference type="GO" id="GO:0005794">
    <property type="term" value="C:Golgi apparatus"/>
    <property type="evidence" value="ECO:0007669"/>
    <property type="project" value="TreeGrafter"/>
</dbReference>
<evidence type="ECO:0000256" key="1">
    <source>
        <dbReference type="ARBA" id="ARBA00007677"/>
    </source>
</evidence>
<dbReference type="InterPro" id="IPR002685">
    <property type="entry name" value="Glyco_trans_15"/>
</dbReference>
<dbReference type="GO" id="GO:0006487">
    <property type="term" value="P:protein N-linked glycosylation"/>
    <property type="evidence" value="ECO:0007669"/>
    <property type="project" value="TreeGrafter"/>
</dbReference>
<reference evidence="5 6" key="1">
    <citation type="submission" date="2014-04" db="EMBL/GenBank/DDBJ databases">
        <authorList>
            <consortium name="DOE Joint Genome Institute"/>
            <person name="Kuo A."/>
            <person name="Kohler A."/>
            <person name="Nagy L.G."/>
            <person name="Floudas D."/>
            <person name="Copeland A."/>
            <person name="Barry K.W."/>
            <person name="Cichocki N."/>
            <person name="Veneault-Fourrey C."/>
            <person name="LaButti K."/>
            <person name="Lindquist E.A."/>
            <person name="Lipzen A."/>
            <person name="Lundell T."/>
            <person name="Morin E."/>
            <person name="Murat C."/>
            <person name="Sun H."/>
            <person name="Tunlid A."/>
            <person name="Henrissat B."/>
            <person name="Grigoriev I.V."/>
            <person name="Hibbett D.S."/>
            <person name="Martin F."/>
            <person name="Nordberg H.P."/>
            <person name="Cantor M.N."/>
            <person name="Hua S.X."/>
        </authorList>
    </citation>
    <scope>NUCLEOTIDE SEQUENCE [LARGE SCALE GENOMIC DNA]</scope>
    <source>
        <strain evidence="5 6">Foug A</strain>
    </source>
</reference>
<dbReference type="EMBL" id="KN822023">
    <property type="protein sequence ID" value="KIM65294.1"/>
    <property type="molecule type" value="Genomic_DNA"/>
</dbReference>
<dbReference type="HOGENOM" id="CLU_024327_4_4_1"/>
<dbReference type="Gene3D" id="3.90.550.10">
    <property type="entry name" value="Spore Coat Polysaccharide Biosynthesis Protein SpsA, Chain A"/>
    <property type="match status" value="1"/>
</dbReference>
<comment type="similarity">
    <text evidence="1">Belongs to the glycosyltransferase 15 family.</text>
</comment>
<accession>A0A0C3EAB9</accession>
<dbReference type="InParanoid" id="A0A0C3EAB9"/>
<keyword evidence="2 5" id="KW-0808">Transferase</keyword>
<dbReference type="GO" id="GO:0000026">
    <property type="term" value="F:alpha-1,2-mannosyltransferase activity"/>
    <property type="evidence" value="ECO:0007669"/>
    <property type="project" value="TreeGrafter"/>
</dbReference>
<keyword evidence="6" id="KW-1185">Reference proteome</keyword>
<feature type="chain" id="PRO_5002163756" evidence="4">
    <location>
        <begin position="24"/>
        <end position="379"/>
    </location>
</feature>
<dbReference type="PIRSF" id="PIRSF018153">
    <property type="entry name" value="Glyco_trans_15"/>
    <property type="match status" value="1"/>
</dbReference>
<dbReference type="PANTHER" id="PTHR31121:SF6">
    <property type="entry name" value="ALPHA-1,2 MANNOSYLTRANSFERASE KTR1"/>
    <property type="match status" value="1"/>
</dbReference>
<dbReference type="FunFam" id="3.90.550.10:FF:000051">
    <property type="entry name" value="Alpha-1,2-mannosyltransferase (Ktr4)"/>
    <property type="match status" value="1"/>
</dbReference>
<evidence type="ECO:0000256" key="2">
    <source>
        <dbReference type="ARBA" id="ARBA00022679"/>
    </source>
</evidence>
<feature type="signal peptide" evidence="4">
    <location>
        <begin position="1"/>
        <end position="23"/>
    </location>
</feature>
<organism evidence="5 6">
    <name type="scientific">Scleroderma citrinum Foug A</name>
    <dbReference type="NCBI Taxonomy" id="1036808"/>
    <lineage>
        <taxon>Eukaryota</taxon>
        <taxon>Fungi</taxon>
        <taxon>Dikarya</taxon>
        <taxon>Basidiomycota</taxon>
        <taxon>Agaricomycotina</taxon>
        <taxon>Agaricomycetes</taxon>
        <taxon>Agaricomycetidae</taxon>
        <taxon>Boletales</taxon>
        <taxon>Sclerodermatineae</taxon>
        <taxon>Sclerodermataceae</taxon>
        <taxon>Scleroderma</taxon>
    </lineage>
</organism>
<dbReference type="AlphaFoldDB" id="A0A0C3EAB9"/>
<protein>
    <submittedName>
        <fullName evidence="5">Glycosyltransferase family 15 protein</fullName>
    </submittedName>
</protein>